<protein>
    <submittedName>
        <fullName evidence="1">Uncharacterized protein</fullName>
    </submittedName>
</protein>
<accession>X0XT15</accession>
<comment type="caution">
    <text evidence="1">The sequence shown here is derived from an EMBL/GenBank/DDBJ whole genome shotgun (WGS) entry which is preliminary data.</text>
</comment>
<feature type="non-terminal residue" evidence="1">
    <location>
        <position position="89"/>
    </location>
</feature>
<evidence type="ECO:0000313" key="1">
    <source>
        <dbReference type="EMBL" id="GAG27986.1"/>
    </source>
</evidence>
<proteinExistence type="predicted"/>
<dbReference type="EMBL" id="BARS01031125">
    <property type="protein sequence ID" value="GAG27986.1"/>
    <property type="molecule type" value="Genomic_DNA"/>
</dbReference>
<sequence length="89" mass="9845">MGEGEILSQQAREIEHSLRSQRAPELFPQDVASEFVLPDYDGRSLANVPATLAELLGVTLSEVASPLRDVYWRDLAQGVRRVVLVLLDA</sequence>
<reference evidence="1" key="1">
    <citation type="journal article" date="2014" name="Front. Microbiol.">
        <title>High frequency of phylogenetically diverse reductive dehalogenase-homologous genes in deep subseafloor sedimentary metagenomes.</title>
        <authorList>
            <person name="Kawai M."/>
            <person name="Futagami T."/>
            <person name="Toyoda A."/>
            <person name="Takaki Y."/>
            <person name="Nishi S."/>
            <person name="Hori S."/>
            <person name="Arai W."/>
            <person name="Tsubouchi T."/>
            <person name="Morono Y."/>
            <person name="Uchiyama I."/>
            <person name="Ito T."/>
            <person name="Fujiyama A."/>
            <person name="Inagaki F."/>
            <person name="Takami H."/>
        </authorList>
    </citation>
    <scope>NUCLEOTIDE SEQUENCE</scope>
    <source>
        <strain evidence="1">Expedition CK06-06</strain>
    </source>
</reference>
<name>X0XT15_9ZZZZ</name>
<dbReference type="AlphaFoldDB" id="X0XT15"/>
<organism evidence="1">
    <name type="scientific">marine sediment metagenome</name>
    <dbReference type="NCBI Taxonomy" id="412755"/>
    <lineage>
        <taxon>unclassified sequences</taxon>
        <taxon>metagenomes</taxon>
        <taxon>ecological metagenomes</taxon>
    </lineage>
</organism>
<gene>
    <name evidence="1" type="ORF">S01H1_48472</name>
</gene>